<name>A0A229P5A7_9BACL</name>
<dbReference type="EMBL" id="NMUQ01000001">
    <property type="protein sequence ID" value="OXM17453.1"/>
    <property type="molecule type" value="Genomic_DNA"/>
</dbReference>
<evidence type="ECO:0000256" key="4">
    <source>
        <dbReference type="ARBA" id="ARBA00022729"/>
    </source>
</evidence>
<reference evidence="8 9" key="1">
    <citation type="submission" date="2017-07" db="EMBL/GenBank/DDBJ databases">
        <title>Paenibacillus herberti R33 genome sequencing and assembly.</title>
        <authorList>
            <person name="Su W."/>
        </authorList>
    </citation>
    <scope>NUCLEOTIDE SEQUENCE [LARGE SCALE GENOMIC DNA]</scope>
    <source>
        <strain evidence="8 9">R33</strain>
    </source>
</reference>
<dbReference type="Proteomes" id="UP000215145">
    <property type="component" value="Unassembled WGS sequence"/>
</dbReference>
<organism evidence="8 9">
    <name type="scientific">Paenibacillus herberti</name>
    <dbReference type="NCBI Taxonomy" id="1619309"/>
    <lineage>
        <taxon>Bacteria</taxon>
        <taxon>Bacillati</taxon>
        <taxon>Bacillota</taxon>
        <taxon>Bacilli</taxon>
        <taxon>Bacillales</taxon>
        <taxon>Paenibacillaceae</taxon>
        <taxon>Paenibacillus</taxon>
    </lineage>
</organism>
<comment type="subcellular location">
    <subcellularLocation>
        <location evidence="1">Cell envelope</location>
    </subcellularLocation>
</comment>
<keyword evidence="4 7" id="KW-0732">Signal</keyword>
<dbReference type="InterPro" id="IPR006059">
    <property type="entry name" value="SBP"/>
</dbReference>
<evidence type="ECO:0000256" key="7">
    <source>
        <dbReference type="SAM" id="SignalP"/>
    </source>
</evidence>
<dbReference type="InterPro" id="IPR050490">
    <property type="entry name" value="Bact_solute-bd_prot1"/>
</dbReference>
<evidence type="ECO:0000256" key="1">
    <source>
        <dbReference type="ARBA" id="ARBA00004196"/>
    </source>
</evidence>
<dbReference type="AlphaFoldDB" id="A0A229P5A7"/>
<evidence type="ECO:0000256" key="3">
    <source>
        <dbReference type="ARBA" id="ARBA00022448"/>
    </source>
</evidence>
<dbReference type="PANTHER" id="PTHR43649">
    <property type="entry name" value="ARABINOSE-BINDING PROTEIN-RELATED"/>
    <property type="match status" value="1"/>
</dbReference>
<dbReference type="PANTHER" id="PTHR43649:SF31">
    <property type="entry name" value="SN-GLYCEROL-3-PHOSPHATE-BINDING PERIPLASMIC PROTEIN UGPB"/>
    <property type="match status" value="1"/>
</dbReference>
<feature type="signal peptide" evidence="7">
    <location>
        <begin position="1"/>
        <end position="27"/>
    </location>
</feature>
<accession>A0A229P5A7</accession>
<dbReference type="Pfam" id="PF01547">
    <property type="entry name" value="SBP_bac_1"/>
    <property type="match status" value="1"/>
</dbReference>
<feature type="region of interest" description="Disordered" evidence="6">
    <location>
        <begin position="486"/>
        <end position="508"/>
    </location>
</feature>
<evidence type="ECO:0000256" key="5">
    <source>
        <dbReference type="SAM" id="Coils"/>
    </source>
</evidence>
<feature type="compositionally biased region" description="Gly residues" evidence="6">
    <location>
        <begin position="495"/>
        <end position="508"/>
    </location>
</feature>
<dbReference type="GO" id="GO:0030313">
    <property type="term" value="C:cell envelope"/>
    <property type="evidence" value="ECO:0007669"/>
    <property type="project" value="UniProtKB-SubCell"/>
</dbReference>
<keyword evidence="3" id="KW-0813">Transport</keyword>
<dbReference type="PROSITE" id="PS51257">
    <property type="entry name" value="PROKAR_LIPOPROTEIN"/>
    <property type="match status" value="1"/>
</dbReference>
<protein>
    <submittedName>
        <fullName evidence="8">ABC transporter substrate-binding protein</fullName>
    </submittedName>
</protein>
<feature type="chain" id="PRO_5012985866" evidence="7">
    <location>
        <begin position="28"/>
        <end position="508"/>
    </location>
</feature>
<dbReference type="SUPFAM" id="SSF53850">
    <property type="entry name" value="Periplasmic binding protein-like II"/>
    <property type="match status" value="1"/>
</dbReference>
<gene>
    <name evidence="8" type="ORF">CGZ75_03315</name>
</gene>
<evidence type="ECO:0000313" key="9">
    <source>
        <dbReference type="Proteomes" id="UP000215145"/>
    </source>
</evidence>
<evidence type="ECO:0000256" key="2">
    <source>
        <dbReference type="ARBA" id="ARBA00008520"/>
    </source>
</evidence>
<dbReference type="Gene3D" id="3.40.190.10">
    <property type="entry name" value="Periplasmic binding protein-like II"/>
    <property type="match status" value="1"/>
</dbReference>
<comment type="caution">
    <text evidence="8">The sequence shown here is derived from an EMBL/GenBank/DDBJ whole genome shotgun (WGS) entry which is preliminary data.</text>
</comment>
<comment type="similarity">
    <text evidence="2">Belongs to the bacterial solute-binding protein 1 family.</text>
</comment>
<feature type="coiled-coil region" evidence="5">
    <location>
        <begin position="269"/>
        <end position="296"/>
    </location>
</feature>
<evidence type="ECO:0000313" key="8">
    <source>
        <dbReference type="EMBL" id="OXM17453.1"/>
    </source>
</evidence>
<dbReference type="OrthoDB" id="2675752at2"/>
<sequence length="508" mass="56646">MTRITGKRARRSAALGLSLVMASGVIAGCSGSSSEQPENSVLRIGMLYGSPDSESWIRQQFTDTFEYTHPNVTLEIVYANNYNDMNYNQPPKEGEKQPDPYDKLKELMTGKNPIDVIMIDYPMLQRTTQDGFLQQLDPLIAKDKFDISDYVPTVIDGLKAAGDSKIYALTPTFNSSALFYNKKIFADAGVQPPTDKMTWNQVFDLARKVSKGKGETQTFGLQMNRWGGDAFGDIQTYIAPLELKMYDDKGEKMLVDSGPAWSNAWKTMIDLYKDKVLATQEDLNKLNEARQKKMEKDKSSFNPYQSGNDYFSSGNVAMMVSDYNFISELKRTKDMAVKNKDIKVVDWDVVTVPVFEEKPDVGGSSYLGQPMGINAKAQNPEGAWEFIKFINSREWAKLKSRSTYEIPARQEFIKPIDGMQYNIKAFYTLKPVTPPNMAMEQLGREKPGIYEVNTIGQAAFQEALTGKKTPEEAVKEWAVKGNALLQKLKTNPQGNTGGGTTDGAASGG</sequence>
<proteinExistence type="inferred from homology"/>
<keyword evidence="5" id="KW-0175">Coiled coil</keyword>
<keyword evidence="9" id="KW-1185">Reference proteome</keyword>
<evidence type="ECO:0000256" key="6">
    <source>
        <dbReference type="SAM" id="MobiDB-lite"/>
    </source>
</evidence>